<reference evidence="2 3" key="1">
    <citation type="submission" date="2023-11" db="EMBL/GenBank/DDBJ databases">
        <authorList>
            <person name="Val-Calvo J."/>
            <person name="Scortti M."/>
            <person name="Vazquez-Boland J."/>
        </authorList>
    </citation>
    <scope>NUCLEOTIDE SEQUENCE [LARGE SCALE GENOMIC DNA]</scope>
    <source>
        <strain evidence="2 3">DSM 46662</strain>
    </source>
</reference>
<dbReference type="EMBL" id="JBDLNU010000002">
    <property type="protein sequence ID" value="MFM1728745.1"/>
    <property type="molecule type" value="Genomic_DNA"/>
</dbReference>
<protein>
    <recommendedName>
        <fullName evidence="4">Secreted protein</fullName>
    </recommendedName>
</protein>
<feature type="compositionally biased region" description="Pro residues" evidence="1">
    <location>
        <begin position="35"/>
        <end position="45"/>
    </location>
</feature>
<dbReference type="Proteomes" id="UP001629744">
    <property type="component" value="Unassembled WGS sequence"/>
</dbReference>
<evidence type="ECO:0000256" key="1">
    <source>
        <dbReference type="SAM" id="MobiDB-lite"/>
    </source>
</evidence>
<feature type="region of interest" description="Disordered" evidence="1">
    <location>
        <begin position="125"/>
        <end position="148"/>
    </location>
</feature>
<evidence type="ECO:0000313" key="3">
    <source>
        <dbReference type="Proteomes" id="UP001629744"/>
    </source>
</evidence>
<feature type="region of interest" description="Disordered" evidence="1">
    <location>
        <begin position="25"/>
        <end position="50"/>
    </location>
</feature>
<proteinExistence type="predicted"/>
<gene>
    <name evidence="2" type="ORF">ABEU19_002239</name>
</gene>
<comment type="caution">
    <text evidence="2">The sequence shown here is derived from an EMBL/GenBank/DDBJ whole genome shotgun (WGS) entry which is preliminary data.</text>
</comment>
<keyword evidence="3" id="KW-1185">Reference proteome</keyword>
<evidence type="ECO:0000313" key="2">
    <source>
        <dbReference type="EMBL" id="MFM1728745.1"/>
    </source>
</evidence>
<evidence type="ECO:0008006" key="4">
    <source>
        <dbReference type="Google" id="ProtNLM"/>
    </source>
</evidence>
<accession>A0ABW9FVB1</accession>
<feature type="compositionally biased region" description="Gly residues" evidence="1">
    <location>
        <begin position="127"/>
        <end position="142"/>
    </location>
</feature>
<sequence length="563" mass="59109">MNWDNATRDSWISIVQGCAIQVRKPTGPIPIGGPSMPPGSATPPPDHSKDRVRETVRLIIPIGTTLTDVPSAPIVQPLSVTHVTRSAMPSLRTFVAAAALTAITALPGAGPAVAAPAIGSVDLGSSSGSGSGSVGSSSGSGFGSVDLGSSGPNPEYPVSTCFWSVPINPELADPQLNYAFPDTAAVYWAAQFTIPQGSELVIRGQYAHARYQSLNSYNAGTAMPTAVLNDVSTAPDAGSRNTYLPGADRQSEGARSYTASVLNEAPLAQPQQNTLYAGVPGQDRISLLYRIYLPDSGRDLTGGVGLPDPELHLSDGQVLRGDALCSAVNADNSILKPASLPLDTYKALRDQPGKPATFPSEQTPVWRAYYSAEFTLGCTYLGKCDGTPQRVGGQYSNIDNSYVTAEVNRGFGDVLVLRGELPRTPKTTTGARHTNGAVDMRFWSMCSNESLATTKVIACLYDEQMATDAAGRYTIVASLPEDRPANATKECGVSWLPLSPTGDGAGHSDDSLLIMRNMLPSKGFSHAAQDTKTPGDEKAVMGQYLPDGQYTSKSAFEASGCAK</sequence>
<organism evidence="2 3">
    <name type="scientific">Prescottella soli</name>
    <dbReference type="NCBI Taxonomy" id="1543852"/>
    <lineage>
        <taxon>Bacteria</taxon>
        <taxon>Bacillati</taxon>
        <taxon>Actinomycetota</taxon>
        <taxon>Actinomycetes</taxon>
        <taxon>Mycobacteriales</taxon>
        <taxon>Nocardiaceae</taxon>
        <taxon>Prescottella</taxon>
    </lineage>
</organism>
<name>A0ABW9FVB1_9NOCA</name>